<accession>A0ABN7SNR8</accession>
<feature type="chain" id="PRO_5047199051" evidence="3">
    <location>
        <begin position="23"/>
        <end position="391"/>
    </location>
</feature>
<organism evidence="4 5">
    <name type="scientific">Oikopleura dioica</name>
    <name type="common">Tunicate</name>
    <dbReference type="NCBI Taxonomy" id="34765"/>
    <lineage>
        <taxon>Eukaryota</taxon>
        <taxon>Metazoa</taxon>
        <taxon>Chordata</taxon>
        <taxon>Tunicata</taxon>
        <taxon>Appendicularia</taxon>
        <taxon>Copelata</taxon>
        <taxon>Oikopleuridae</taxon>
        <taxon>Oikopleura</taxon>
    </lineage>
</organism>
<evidence type="ECO:0000256" key="2">
    <source>
        <dbReference type="SAM" id="Phobius"/>
    </source>
</evidence>
<keyword evidence="3" id="KW-0732">Signal</keyword>
<dbReference type="Proteomes" id="UP001158576">
    <property type="component" value="Chromosome 1"/>
</dbReference>
<protein>
    <submittedName>
        <fullName evidence="4">Oidioi.mRNA.OKI2018_I69.chr1.g261.t1.cds</fullName>
    </submittedName>
</protein>
<evidence type="ECO:0000313" key="5">
    <source>
        <dbReference type="Proteomes" id="UP001158576"/>
    </source>
</evidence>
<evidence type="ECO:0000256" key="3">
    <source>
        <dbReference type="SAM" id="SignalP"/>
    </source>
</evidence>
<sequence length="391" mass="44933">MKKLSFLFLSGVSCWWWDYDDGYTIQDNEYSESPCFDKSHRCHEEETCVPEGQHLYECCPDDWNRLNVPCRKPIEHPCFKNPCKNGEFCYRKISQGEENHDYECIEEDEECHGVVMCEKPMSGSCSGNNRQKPKRIIVKTIDDCYNMCAAADNCSGFDIDSKGGCYLAKKPCDENDLEDLPGFEEQTKEVSYREWIYDKYYGYSFTTQRHLTFTYYSIDNCKAPKRSEKCDEILKKSAQEHALEIKDILTMMASQNQQSKLEIEAGIYENHKSLMQNMQDIHENTELLKASLGLMAVLSFAVFVMMFFRLKRQCYGGPARRLSSLVSISPKPRAATALEIPANPEKLGEHHQEGTGSIPTYSNLHTTNDTDNDMAGLTVRGFSNKYKSFHN</sequence>
<evidence type="ECO:0000256" key="1">
    <source>
        <dbReference type="SAM" id="MobiDB-lite"/>
    </source>
</evidence>
<feature type="region of interest" description="Disordered" evidence="1">
    <location>
        <begin position="340"/>
        <end position="361"/>
    </location>
</feature>
<evidence type="ECO:0000313" key="4">
    <source>
        <dbReference type="EMBL" id="CAG5102353.1"/>
    </source>
</evidence>
<name>A0ABN7SNR8_OIKDI</name>
<keyword evidence="5" id="KW-1185">Reference proteome</keyword>
<keyword evidence="2" id="KW-0472">Membrane</keyword>
<keyword evidence="2" id="KW-1133">Transmembrane helix</keyword>
<feature type="signal peptide" evidence="3">
    <location>
        <begin position="1"/>
        <end position="22"/>
    </location>
</feature>
<keyword evidence="2" id="KW-0812">Transmembrane</keyword>
<gene>
    <name evidence="4" type="ORF">OKIOD_LOCUS9026</name>
</gene>
<dbReference type="EMBL" id="OU015566">
    <property type="protein sequence ID" value="CAG5102353.1"/>
    <property type="molecule type" value="Genomic_DNA"/>
</dbReference>
<proteinExistence type="predicted"/>
<feature type="transmembrane region" description="Helical" evidence="2">
    <location>
        <begin position="287"/>
        <end position="308"/>
    </location>
</feature>
<reference evidence="4 5" key="1">
    <citation type="submission" date="2021-04" db="EMBL/GenBank/DDBJ databases">
        <authorList>
            <person name="Bliznina A."/>
        </authorList>
    </citation>
    <scope>NUCLEOTIDE SEQUENCE [LARGE SCALE GENOMIC DNA]</scope>
</reference>